<protein>
    <submittedName>
        <fullName evidence="1">Uncharacterized protein</fullName>
    </submittedName>
</protein>
<evidence type="ECO:0000313" key="1">
    <source>
        <dbReference type="EMBL" id="MCI89209.1"/>
    </source>
</evidence>
<sequence length="31" mass="3342">PDIDEERLGEADALKKIEDGGLVPYSLPTAE</sequence>
<keyword evidence="2" id="KW-1185">Reference proteome</keyword>
<name>A0A392VP77_9FABA</name>
<evidence type="ECO:0000313" key="2">
    <source>
        <dbReference type="Proteomes" id="UP000265520"/>
    </source>
</evidence>
<dbReference type="EMBL" id="LXQA011213880">
    <property type="protein sequence ID" value="MCI89209.1"/>
    <property type="molecule type" value="Genomic_DNA"/>
</dbReference>
<organism evidence="1 2">
    <name type="scientific">Trifolium medium</name>
    <dbReference type="NCBI Taxonomy" id="97028"/>
    <lineage>
        <taxon>Eukaryota</taxon>
        <taxon>Viridiplantae</taxon>
        <taxon>Streptophyta</taxon>
        <taxon>Embryophyta</taxon>
        <taxon>Tracheophyta</taxon>
        <taxon>Spermatophyta</taxon>
        <taxon>Magnoliopsida</taxon>
        <taxon>eudicotyledons</taxon>
        <taxon>Gunneridae</taxon>
        <taxon>Pentapetalae</taxon>
        <taxon>rosids</taxon>
        <taxon>fabids</taxon>
        <taxon>Fabales</taxon>
        <taxon>Fabaceae</taxon>
        <taxon>Papilionoideae</taxon>
        <taxon>50 kb inversion clade</taxon>
        <taxon>NPAAA clade</taxon>
        <taxon>Hologalegina</taxon>
        <taxon>IRL clade</taxon>
        <taxon>Trifolieae</taxon>
        <taxon>Trifolium</taxon>
    </lineage>
</organism>
<proteinExistence type="predicted"/>
<comment type="caution">
    <text evidence="1">The sequence shown here is derived from an EMBL/GenBank/DDBJ whole genome shotgun (WGS) entry which is preliminary data.</text>
</comment>
<feature type="non-terminal residue" evidence="1">
    <location>
        <position position="1"/>
    </location>
</feature>
<accession>A0A392VP77</accession>
<dbReference type="AlphaFoldDB" id="A0A392VP77"/>
<reference evidence="1 2" key="1">
    <citation type="journal article" date="2018" name="Front. Plant Sci.">
        <title>Red Clover (Trifolium pratense) and Zigzag Clover (T. medium) - A Picture of Genomic Similarities and Differences.</title>
        <authorList>
            <person name="Dluhosova J."/>
            <person name="Istvanek J."/>
            <person name="Nedelnik J."/>
            <person name="Repkova J."/>
        </authorList>
    </citation>
    <scope>NUCLEOTIDE SEQUENCE [LARGE SCALE GENOMIC DNA]</scope>
    <source>
        <strain evidence="2">cv. 10/8</strain>
        <tissue evidence="1">Leaf</tissue>
    </source>
</reference>
<dbReference type="Proteomes" id="UP000265520">
    <property type="component" value="Unassembled WGS sequence"/>
</dbReference>